<feature type="compositionally biased region" description="Polar residues" evidence="1">
    <location>
        <begin position="9"/>
        <end position="25"/>
    </location>
</feature>
<feature type="region of interest" description="Disordered" evidence="1">
    <location>
        <begin position="1"/>
        <end position="86"/>
    </location>
</feature>
<dbReference type="EMBL" id="CP144089">
    <property type="protein sequence ID" value="WWD03453.1"/>
    <property type="molecule type" value="Genomic_DNA"/>
</dbReference>
<gene>
    <name evidence="2" type="ORF">V865_001505</name>
</gene>
<dbReference type="Proteomes" id="UP001358614">
    <property type="component" value="Chromosome 1"/>
</dbReference>
<proteinExistence type="predicted"/>
<keyword evidence="3" id="KW-1185">Reference proteome</keyword>
<dbReference type="RefSeq" id="XP_066081420.1">
    <property type="nucleotide sequence ID" value="XM_066225323.1"/>
</dbReference>
<dbReference type="GeneID" id="91100309"/>
<accession>A0AAX4KCB4</accession>
<evidence type="ECO:0000313" key="3">
    <source>
        <dbReference type="Proteomes" id="UP001358614"/>
    </source>
</evidence>
<reference evidence="2 3" key="1">
    <citation type="submission" date="2024-01" db="EMBL/GenBank/DDBJ databases">
        <title>Comparative genomics of Cryptococcus and Kwoniella reveals pathogenesis evolution and contrasting modes of karyotype evolution via chromosome fusion or intercentromeric recombination.</title>
        <authorList>
            <person name="Coelho M.A."/>
            <person name="David-Palma M."/>
            <person name="Shea T."/>
            <person name="Bowers K."/>
            <person name="McGinley-Smith S."/>
            <person name="Mohammad A.W."/>
            <person name="Gnirke A."/>
            <person name="Yurkov A.M."/>
            <person name="Nowrousian M."/>
            <person name="Sun S."/>
            <person name="Cuomo C.A."/>
            <person name="Heitman J."/>
        </authorList>
    </citation>
    <scope>NUCLEOTIDE SEQUENCE [LARGE SCALE GENOMIC DNA]</scope>
    <source>
        <strain evidence="2 3">PYCC6329</strain>
    </source>
</reference>
<evidence type="ECO:0000256" key="1">
    <source>
        <dbReference type="SAM" id="MobiDB-lite"/>
    </source>
</evidence>
<dbReference type="AlphaFoldDB" id="A0AAX4KCB4"/>
<feature type="compositionally biased region" description="Basic and acidic residues" evidence="1">
    <location>
        <begin position="34"/>
        <end position="54"/>
    </location>
</feature>
<organism evidence="2 3">
    <name type="scientific">Kwoniella europaea PYCC6329</name>
    <dbReference type="NCBI Taxonomy" id="1423913"/>
    <lineage>
        <taxon>Eukaryota</taxon>
        <taxon>Fungi</taxon>
        <taxon>Dikarya</taxon>
        <taxon>Basidiomycota</taxon>
        <taxon>Agaricomycotina</taxon>
        <taxon>Tremellomycetes</taxon>
        <taxon>Tremellales</taxon>
        <taxon>Cryptococcaceae</taxon>
        <taxon>Kwoniella</taxon>
    </lineage>
</organism>
<protein>
    <submittedName>
        <fullName evidence="2">Uncharacterized protein</fullName>
    </submittedName>
</protein>
<sequence>MPPKRITRSHAQASQPPVSQASATAVSGHARHSRGTDVEPTRHFKGWEYVEADRQTPQPEVQAPSAIAQAREARAANRASKKGFTAPQDEEFEIERIIREIEDAERQAEQDDEIYPIVLGGSSPEETDDDGFHTPGVHSGIAIMDEEQEGRTGLSADVEEQSAAPRITVETMEPGAFGTKRRKRRPLMNREKSGVYVLRDGDPDPDWLERPPWDTYAMYSEREQAEMLESAVNQSLAKDASFKRSSLSCTDIQDLKKIARSCSISNCEYSAEKVEQLLLDEIVQFLSGKSAPKDHESLIRTSIERGTARCSQHSNETQYPYPEAEIIGWSGCGHLKSKARSGGKHGLLMPVWNVTGEDGEKRIRRMWQIANDATKTLAVTCSNRDAASYVHSCRRKITVARTREPAAATSSAPTPQANALSLMPPPSLPGIPFQPGHQGVSVAQTQGSKYAPWDWRASHHTSFLKDNKAEFDLMLDGFQDWSCWNCEKTVANQPPVESSSRDAKFRWMNSAEYQKAMSDWVEYGTFVCDDDECKTLRRDFMREQGHQIVTCPSLQGCSTAFNMVNNDTGNRYFAVEQTDTNSQKIYRLCSQPCTALTSLRVADSNYRTSGQQFKDATDLIERS</sequence>
<name>A0AAX4KCB4_9TREE</name>
<dbReference type="KEGG" id="ker:91100309"/>
<evidence type="ECO:0000313" key="2">
    <source>
        <dbReference type="EMBL" id="WWD03453.1"/>
    </source>
</evidence>